<keyword evidence="2" id="KW-1133">Transmembrane helix</keyword>
<feature type="transmembrane region" description="Helical" evidence="2">
    <location>
        <begin position="50"/>
        <end position="73"/>
    </location>
</feature>
<evidence type="ECO:0000256" key="2">
    <source>
        <dbReference type="SAM" id="Phobius"/>
    </source>
</evidence>
<proteinExistence type="predicted"/>
<name>A0A7S2VCE8_9STRA</name>
<accession>A0A7S2VCE8</accession>
<gene>
    <name evidence="3" type="ORF">APAL1065_LOCUS4555</name>
</gene>
<sequence length="332" mass="35734">MGFLSSARTADTSKASSRASTTVVEDGKASSPNSPPNLQKKKPRCTGSQLFTYCVCGVCFSVIGLVIAIYILLQVDDDDPKPAAMCGDCYCILDENVTSCPDEAPPATYATEMVDALRQQTALNAIPTMKCDAFDDDNCDLASPQPDLGDEAVCGIHYQDETCAEYKIQSYVDRDTAEAQGAFVTHHGACGVCSTTQDLAVYLKHVDLTTEGQRCGTQAMTSFFRGKDCFQDLGFTEACARLWADNARKTGWNCGLKCVSSDLRDMDFNGNAPTCALNDCLQCDEDVSGEVFAKFAGRTRRSSGLRSAIARTCSSMADIRQVVCPTTTALVE</sequence>
<organism evidence="3">
    <name type="scientific">Entomoneis paludosa</name>
    <dbReference type="NCBI Taxonomy" id="265537"/>
    <lineage>
        <taxon>Eukaryota</taxon>
        <taxon>Sar</taxon>
        <taxon>Stramenopiles</taxon>
        <taxon>Ochrophyta</taxon>
        <taxon>Bacillariophyta</taxon>
        <taxon>Bacillariophyceae</taxon>
        <taxon>Bacillariophycidae</taxon>
        <taxon>Entomoneidaceae</taxon>
        <taxon>Entomoneis</taxon>
    </lineage>
</organism>
<dbReference type="AlphaFoldDB" id="A0A7S2VCE8"/>
<evidence type="ECO:0000313" key="3">
    <source>
        <dbReference type="EMBL" id="CAD9949274.1"/>
    </source>
</evidence>
<protein>
    <submittedName>
        <fullName evidence="3">Uncharacterized protein</fullName>
    </submittedName>
</protein>
<feature type="region of interest" description="Disordered" evidence="1">
    <location>
        <begin position="1"/>
        <end position="42"/>
    </location>
</feature>
<reference evidence="3" key="1">
    <citation type="submission" date="2021-01" db="EMBL/GenBank/DDBJ databases">
        <authorList>
            <person name="Corre E."/>
            <person name="Pelletier E."/>
            <person name="Niang G."/>
            <person name="Scheremetjew M."/>
            <person name="Finn R."/>
            <person name="Kale V."/>
            <person name="Holt S."/>
            <person name="Cochrane G."/>
            <person name="Meng A."/>
            <person name="Brown T."/>
            <person name="Cohen L."/>
        </authorList>
    </citation>
    <scope>NUCLEOTIDE SEQUENCE</scope>
    <source>
        <strain evidence="3">CCMP125</strain>
    </source>
</reference>
<feature type="compositionally biased region" description="Polar residues" evidence="1">
    <location>
        <begin position="1"/>
        <end position="23"/>
    </location>
</feature>
<keyword evidence="2" id="KW-0472">Membrane</keyword>
<dbReference type="EMBL" id="HBHT01006809">
    <property type="protein sequence ID" value="CAD9949274.1"/>
    <property type="molecule type" value="Transcribed_RNA"/>
</dbReference>
<dbReference type="PANTHER" id="PTHR40535:SF1">
    <property type="entry name" value="CHROMOSOME UNDETERMINED SCAFFOLD_9, WHOLE GENOME SHOTGUN SEQUENCE"/>
    <property type="match status" value="1"/>
</dbReference>
<dbReference type="PANTHER" id="PTHR40535">
    <property type="entry name" value="CHROMOSOME UNDETERMINED SCAFFOLD_9, WHOLE GENOME SHOTGUN SEQUENCE"/>
    <property type="match status" value="1"/>
</dbReference>
<evidence type="ECO:0000256" key="1">
    <source>
        <dbReference type="SAM" id="MobiDB-lite"/>
    </source>
</evidence>
<keyword evidence="2" id="KW-0812">Transmembrane</keyword>